<dbReference type="GO" id="GO:0050660">
    <property type="term" value="F:flavin adenine dinucleotide binding"/>
    <property type="evidence" value="ECO:0007669"/>
    <property type="project" value="InterPro"/>
</dbReference>
<dbReference type="Gene3D" id="3.30.9.10">
    <property type="entry name" value="D-Amino Acid Oxidase, subunit A, domain 2"/>
    <property type="match status" value="1"/>
</dbReference>
<dbReference type="InterPro" id="IPR036188">
    <property type="entry name" value="FAD/NAD-bd_sf"/>
</dbReference>
<evidence type="ECO:0000256" key="1">
    <source>
        <dbReference type="ARBA" id="ARBA00001974"/>
    </source>
</evidence>
<protein>
    <submittedName>
        <fullName evidence="6">N-methyltryptophan oxidase</fullName>
    </submittedName>
</protein>
<evidence type="ECO:0000313" key="6">
    <source>
        <dbReference type="EMBL" id="GCD19159.1"/>
    </source>
</evidence>
<name>A0A401UWV1_9CELL</name>
<keyword evidence="2" id="KW-0285">Flavoprotein</keyword>
<keyword evidence="3" id="KW-0274">FAD</keyword>
<dbReference type="AlphaFoldDB" id="A0A401UWV1"/>
<reference evidence="6 7" key="1">
    <citation type="submission" date="2018-11" db="EMBL/GenBank/DDBJ databases">
        <title>Draft genome sequence of Cellulomonas takizawaensis strain TKZ-21.</title>
        <authorList>
            <person name="Yamamura H."/>
            <person name="Hayashi T."/>
            <person name="Hamada M."/>
            <person name="Serisawa Y."/>
            <person name="Matsuyama K."/>
            <person name="Nakagawa Y."/>
            <person name="Otoguro M."/>
            <person name="Yanagida F."/>
            <person name="Hayakawa M."/>
        </authorList>
    </citation>
    <scope>NUCLEOTIDE SEQUENCE [LARGE SCALE GENOMIC DNA]</scope>
    <source>
        <strain evidence="6 7">TKZ-21</strain>
    </source>
</reference>
<dbReference type="Pfam" id="PF01266">
    <property type="entry name" value="DAO"/>
    <property type="match status" value="1"/>
</dbReference>
<dbReference type="Gene3D" id="3.50.50.60">
    <property type="entry name" value="FAD/NAD(P)-binding domain"/>
    <property type="match status" value="1"/>
</dbReference>
<dbReference type="InterPro" id="IPR045170">
    <property type="entry name" value="MTOX"/>
</dbReference>
<keyword evidence="4" id="KW-0560">Oxidoreductase</keyword>
<organism evidence="6 7">
    <name type="scientific">Cellulomonas algicola</name>
    <dbReference type="NCBI Taxonomy" id="2071633"/>
    <lineage>
        <taxon>Bacteria</taxon>
        <taxon>Bacillati</taxon>
        <taxon>Actinomycetota</taxon>
        <taxon>Actinomycetes</taxon>
        <taxon>Micrococcales</taxon>
        <taxon>Cellulomonadaceae</taxon>
        <taxon>Cellulomonas</taxon>
    </lineage>
</organism>
<keyword evidence="7" id="KW-1185">Reference proteome</keyword>
<dbReference type="SUPFAM" id="SSF54373">
    <property type="entry name" value="FAD-linked reductases, C-terminal domain"/>
    <property type="match status" value="1"/>
</dbReference>
<proteinExistence type="predicted"/>
<dbReference type="InterPro" id="IPR006076">
    <property type="entry name" value="FAD-dep_OxRdtase"/>
</dbReference>
<evidence type="ECO:0000259" key="5">
    <source>
        <dbReference type="Pfam" id="PF01266"/>
    </source>
</evidence>
<dbReference type="Proteomes" id="UP000288246">
    <property type="component" value="Unassembled WGS sequence"/>
</dbReference>
<comment type="caution">
    <text evidence="6">The sequence shown here is derived from an EMBL/GenBank/DDBJ whole genome shotgun (WGS) entry which is preliminary data.</text>
</comment>
<evidence type="ECO:0000256" key="4">
    <source>
        <dbReference type="ARBA" id="ARBA00023002"/>
    </source>
</evidence>
<dbReference type="OrthoDB" id="9806257at2"/>
<comment type="cofactor">
    <cofactor evidence="1">
        <name>FAD</name>
        <dbReference type="ChEBI" id="CHEBI:57692"/>
    </cofactor>
</comment>
<dbReference type="PANTHER" id="PTHR10961:SF7">
    <property type="entry name" value="FAD DEPENDENT OXIDOREDUCTASE DOMAIN-CONTAINING PROTEIN"/>
    <property type="match status" value="1"/>
</dbReference>
<evidence type="ECO:0000256" key="3">
    <source>
        <dbReference type="ARBA" id="ARBA00022827"/>
    </source>
</evidence>
<dbReference type="SUPFAM" id="SSF51905">
    <property type="entry name" value="FAD/NAD(P)-binding domain"/>
    <property type="match status" value="1"/>
</dbReference>
<sequence>MSAAVDHVVVGGGVMGAAAAWQLARRGRDVVLLERFGPGHAHGASHGSGRIYRTTYAQSDYLDLAQEALPLWSAVADEAGVAPVLKHTDGISHGGAAADEVAEALRARGVLARWVEPAEAAERWPGLRFETRVLHESRTAGRLHADRAVAALQEAARAHGADVRHDTAVTGLVDVPGGVLVRTTTDEVVARSVVVAVGAWTQRLLTGAGAGLADAAAVADGLPSLVVTQEQPAHFALRTAAPTPESWPVFTHQPLDPGGWPSGTYGLVDPVEGLKIGFHGVGPVTDPDRRTYEPEPGQLARLRDYVRTWVPGADPDSFEPVSCTYTTTPDHDFVLDRRGRVVVAAGFSGHGFKFAPAVGRVLADLATEDPDGPTRAAAARFALHRTALPART</sequence>
<dbReference type="EMBL" id="BHYL01000052">
    <property type="protein sequence ID" value="GCD19159.1"/>
    <property type="molecule type" value="Genomic_DNA"/>
</dbReference>
<gene>
    <name evidence="6" type="primary">solA</name>
    <name evidence="6" type="ORF">CTKZ_07210</name>
</gene>
<dbReference type="PANTHER" id="PTHR10961">
    <property type="entry name" value="PEROXISOMAL SARCOSINE OXIDASE"/>
    <property type="match status" value="1"/>
</dbReference>
<feature type="domain" description="FAD dependent oxidoreductase" evidence="5">
    <location>
        <begin position="6"/>
        <end position="365"/>
    </location>
</feature>
<dbReference type="RefSeq" id="WP_124341697.1">
    <property type="nucleotide sequence ID" value="NZ_BHYL01000052.1"/>
</dbReference>
<evidence type="ECO:0000256" key="2">
    <source>
        <dbReference type="ARBA" id="ARBA00022630"/>
    </source>
</evidence>
<accession>A0A401UWV1</accession>
<evidence type="ECO:0000313" key="7">
    <source>
        <dbReference type="Proteomes" id="UP000288246"/>
    </source>
</evidence>
<dbReference type="GO" id="GO:0008115">
    <property type="term" value="F:sarcosine oxidase activity"/>
    <property type="evidence" value="ECO:0007669"/>
    <property type="project" value="TreeGrafter"/>
</dbReference>